<organism evidence="2 3">
    <name type="scientific">Enterococcus larvae</name>
    <dbReference type="NCBI Taxonomy" id="2794352"/>
    <lineage>
        <taxon>Bacteria</taxon>
        <taxon>Bacillati</taxon>
        <taxon>Bacillota</taxon>
        <taxon>Bacilli</taxon>
        <taxon>Lactobacillales</taxon>
        <taxon>Enterococcaceae</taxon>
        <taxon>Enterococcus</taxon>
    </lineage>
</organism>
<proteinExistence type="inferred from homology"/>
<dbReference type="InterPro" id="IPR010368">
    <property type="entry name" value="Com_YlbF"/>
</dbReference>
<evidence type="ECO:0000313" key="3">
    <source>
        <dbReference type="Proteomes" id="UP000673375"/>
    </source>
</evidence>
<evidence type="ECO:0000313" key="2">
    <source>
        <dbReference type="EMBL" id="MBP1047232.1"/>
    </source>
</evidence>
<dbReference type="InterPro" id="IPR023378">
    <property type="entry name" value="YheA/YmcA-like_dom_sf"/>
</dbReference>
<keyword evidence="3" id="KW-1185">Reference proteome</keyword>
<comment type="similarity">
    <text evidence="1">Belongs to the UPF0342 family.</text>
</comment>
<gene>
    <name evidence="2" type="ORF">I6N96_13195</name>
</gene>
<reference evidence="2 3" key="1">
    <citation type="submission" date="2020-12" db="EMBL/GenBank/DDBJ databases">
        <title>Vagococcus allomyrinae sp. nov. and Enterococcus lavae sp. nov., isolated from the larvae of Allomyrina dichotoma.</title>
        <authorList>
            <person name="Lee S.D."/>
        </authorList>
    </citation>
    <scope>NUCLEOTIDE SEQUENCE [LARGE SCALE GENOMIC DNA]</scope>
    <source>
        <strain evidence="2 3">BWM-S5</strain>
    </source>
</reference>
<comment type="caution">
    <text evidence="2">The sequence shown here is derived from an EMBL/GenBank/DDBJ whole genome shotgun (WGS) entry which is preliminary data.</text>
</comment>
<dbReference type="Proteomes" id="UP000673375">
    <property type="component" value="Unassembled WGS sequence"/>
</dbReference>
<protein>
    <recommendedName>
        <fullName evidence="1">UPF0342 protein I6N96_13195</fullName>
    </recommendedName>
</protein>
<name>A0ABS4CLU2_9ENTE</name>
<dbReference type="Gene3D" id="1.20.1500.10">
    <property type="entry name" value="YheA/YmcA-like"/>
    <property type="match status" value="1"/>
</dbReference>
<dbReference type="Pfam" id="PF06133">
    <property type="entry name" value="Com_YlbF"/>
    <property type="match status" value="1"/>
</dbReference>
<accession>A0ABS4CLU2</accession>
<dbReference type="EMBL" id="JAEDXU010000007">
    <property type="protein sequence ID" value="MBP1047232.1"/>
    <property type="molecule type" value="Genomic_DNA"/>
</dbReference>
<dbReference type="HAMAP" id="MF_01526">
    <property type="entry name" value="UPF0342"/>
    <property type="match status" value="1"/>
</dbReference>
<sequence length="113" mass="13273">MANIYDTANQLERELRDMNEFKALEEAYKEVQGNEEAHTLFKEFQAFQQELQDKQMRGEEFSEADAEKAQQLATEVQGTELINKMMEKEQAFSMIVNDLNRIIMTPIRDLYSN</sequence>
<evidence type="ECO:0000256" key="1">
    <source>
        <dbReference type="HAMAP-Rule" id="MF_01526"/>
    </source>
</evidence>
<dbReference type="RefSeq" id="WP_209558208.1">
    <property type="nucleotide sequence ID" value="NZ_JAEDXU010000007.1"/>
</dbReference>
<dbReference type="SUPFAM" id="SSF158622">
    <property type="entry name" value="YheA/YmcA-like"/>
    <property type="match status" value="1"/>
</dbReference>